<proteinExistence type="predicted"/>
<dbReference type="EMBL" id="CARXXK010000002">
    <property type="protein sequence ID" value="CAI6353189.1"/>
    <property type="molecule type" value="Genomic_DNA"/>
</dbReference>
<dbReference type="AlphaFoldDB" id="A0AAV0WB92"/>
<sequence>MSSSSSDGHMSVPHVSSTGAARRAVDRCETNRRSPVTRSSQTAGPSTRIDTTVSVDSPSRLPIPIPTSRILNPATTTSPAAPRQPVLSDLEVRFYFPAPQTLRYPVEDCSAQFRAEA</sequence>
<keyword evidence="3" id="KW-1185">Reference proteome</keyword>
<evidence type="ECO:0000256" key="1">
    <source>
        <dbReference type="SAM" id="MobiDB-lite"/>
    </source>
</evidence>
<organism evidence="2 3">
    <name type="scientific">Macrosiphum euphorbiae</name>
    <name type="common">potato aphid</name>
    <dbReference type="NCBI Taxonomy" id="13131"/>
    <lineage>
        <taxon>Eukaryota</taxon>
        <taxon>Metazoa</taxon>
        <taxon>Ecdysozoa</taxon>
        <taxon>Arthropoda</taxon>
        <taxon>Hexapoda</taxon>
        <taxon>Insecta</taxon>
        <taxon>Pterygota</taxon>
        <taxon>Neoptera</taxon>
        <taxon>Paraneoptera</taxon>
        <taxon>Hemiptera</taxon>
        <taxon>Sternorrhyncha</taxon>
        <taxon>Aphidomorpha</taxon>
        <taxon>Aphidoidea</taxon>
        <taxon>Aphididae</taxon>
        <taxon>Macrosiphini</taxon>
        <taxon>Macrosiphum</taxon>
    </lineage>
</organism>
<comment type="caution">
    <text evidence="2">The sequence shown here is derived from an EMBL/GenBank/DDBJ whole genome shotgun (WGS) entry which is preliminary data.</text>
</comment>
<feature type="compositionally biased region" description="Basic and acidic residues" evidence="1">
    <location>
        <begin position="23"/>
        <end position="32"/>
    </location>
</feature>
<feature type="compositionally biased region" description="Polar residues" evidence="1">
    <location>
        <begin position="33"/>
        <end position="57"/>
    </location>
</feature>
<gene>
    <name evidence="2" type="ORF">MEUPH1_LOCUS9337</name>
</gene>
<feature type="compositionally biased region" description="Polar residues" evidence="1">
    <location>
        <begin position="69"/>
        <end position="79"/>
    </location>
</feature>
<evidence type="ECO:0000313" key="3">
    <source>
        <dbReference type="Proteomes" id="UP001160148"/>
    </source>
</evidence>
<protein>
    <submittedName>
        <fullName evidence="2">Uncharacterized protein</fullName>
    </submittedName>
</protein>
<feature type="region of interest" description="Disordered" evidence="1">
    <location>
        <begin position="1"/>
        <end position="84"/>
    </location>
</feature>
<dbReference type="Proteomes" id="UP001160148">
    <property type="component" value="Unassembled WGS sequence"/>
</dbReference>
<name>A0AAV0WB92_9HEMI</name>
<evidence type="ECO:0000313" key="2">
    <source>
        <dbReference type="EMBL" id="CAI6353189.1"/>
    </source>
</evidence>
<accession>A0AAV0WB92</accession>
<reference evidence="2 3" key="1">
    <citation type="submission" date="2023-01" db="EMBL/GenBank/DDBJ databases">
        <authorList>
            <person name="Whitehead M."/>
        </authorList>
    </citation>
    <scope>NUCLEOTIDE SEQUENCE [LARGE SCALE GENOMIC DNA]</scope>
</reference>